<organism evidence="3 4">
    <name type="scientific">Streptomyces pactum</name>
    <dbReference type="NCBI Taxonomy" id="68249"/>
    <lineage>
        <taxon>Bacteria</taxon>
        <taxon>Bacillati</taxon>
        <taxon>Actinomycetota</taxon>
        <taxon>Actinomycetes</taxon>
        <taxon>Kitasatosporales</taxon>
        <taxon>Streptomycetaceae</taxon>
        <taxon>Streptomyces</taxon>
    </lineage>
</organism>
<dbReference type="Gene3D" id="3.40.50.1820">
    <property type="entry name" value="alpha/beta hydrolase"/>
    <property type="match status" value="1"/>
</dbReference>
<dbReference type="Proteomes" id="UP000189443">
    <property type="component" value="Chromosome"/>
</dbReference>
<dbReference type="InterPro" id="IPR029058">
    <property type="entry name" value="AB_hydrolase_fold"/>
</dbReference>
<name>A0A1S6J3P0_9ACTN</name>
<comment type="similarity">
    <text evidence="1">Belongs to the thioesterase family.</text>
</comment>
<keyword evidence="4" id="KW-1185">Reference proteome</keyword>
<dbReference type="SUPFAM" id="SSF53474">
    <property type="entry name" value="alpha/beta-Hydrolases"/>
    <property type="match status" value="1"/>
</dbReference>
<dbReference type="PANTHER" id="PTHR11487">
    <property type="entry name" value="THIOESTERASE"/>
    <property type="match status" value="1"/>
</dbReference>
<reference evidence="3 4" key="1">
    <citation type="submission" date="2017-02" db="EMBL/GenBank/DDBJ databases">
        <title>Streptomyces pactum ACT12 Genome sequencing and assembly.</title>
        <authorList>
            <person name="Xue Q."/>
            <person name="Yan X."/>
            <person name="Jia L."/>
            <person name="Yan H."/>
        </authorList>
    </citation>
    <scope>NUCLEOTIDE SEQUENCE [LARGE SCALE GENOMIC DNA]</scope>
    <source>
        <strain evidence="3 4">ACT12</strain>
    </source>
</reference>
<evidence type="ECO:0000256" key="1">
    <source>
        <dbReference type="ARBA" id="ARBA00007169"/>
    </source>
</evidence>
<protein>
    <submittedName>
        <fullName evidence="3">Thioesterase</fullName>
    </submittedName>
</protein>
<evidence type="ECO:0000313" key="4">
    <source>
        <dbReference type="Proteomes" id="UP000189443"/>
    </source>
</evidence>
<dbReference type="EMBL" id="CP019724">
    <property type="protein sequence ID" value="AQS66334.1"/>
    <property type="molecule type" value="Genomic_DNA"/>
</dbReference>
<dbReference type="GO" id="GO:0008610">
    <property type="term" value="P:lipid biosynthetic process"/>
    <property type="evidence" value="ECO:0007669"/>
    <property type="project" value="TreeGrafter"/>
</dbReference>
<dbReference type="InterPro" id="IPR012223">
    <property type="entry name" value="TEII"/>
</dbReference>
<accession>A0A1S6J3P0</accession>
<dbReference type="Pfam" id="PF00975">
    <property type="entry name" value="Thioesterase"/>
    <property type="match status" value="1"/>
</dbReference>
<sequence>MAQMTTAADAWVRRFHPSRDPRWRLACFAHAGGAASTYHRLSARLGPSVEVLSMQYPGRHDRRADPFLTDVRSMADQAHRALLSRTGPQQRPLALFGHSMGATVAFEVALRMEAEGLSPTHLFVSGRRAPSTYRDERVRLRDDNGLVDEIIELGGTQPEVLADEALRQMILPVVRNDYTAIETYRCLPGAVLRRTPVTALVGDSDPKATLDEVRTWADHTRAAFALRVFEDSGHFYLDDREDEVVDLVTGTLRADRAVPAS</sequence>
<feature type="domain" description="Thioesterase" evidence="2">
    <location>
        <begin position="24"/>
        <end position="248"/>
    </location>
</feature>
<dbReference type="PANTHER" id="PTHR11487:SF0">
    <property type="entry name" value="S-ACYL FATTY ACID SYNTHASE THIOESTERASE, MEDIUM CHAIN"/>
    <property type="match status" value="1"/>
</dbReference>
<gene>
    <name evidence="3" type="ORF">B1H29_04795</name>
</gene>
<evidence type="ECO:0000259" key="2">
    <source>
        <dbReference type="Pfam" id="PF00975"/>
    </source>
</evidence>
<dbReference type="AlphaFoldDB" id="A0A1S6J3P0"/>
<dbReference type="KEGG" id="spac:B1H29_04795"/>
<proteinExistence type="inferred from homology"/>
<dbReference type="InterPro" id="IPR001031">
    <property type="entry name" value="Thioesterase"/>
</dbReference>
<evidence type="ECO:0000313" key="3">
    <source>
        <dbReference type="EMBL" id="AQS66334.1"/>
    </source>
</evidence>